<dbReference type="InterPro" id="IPR036637">
    <property type="entry name" value="Phosphohistidine_dom_sf"/>
</dbReference>
<gene>
    <name evidence="22" type="primary">ptsP</name>
    <name evidence="22" type="ORF">RM844_25435</name>
</gene>
<evidence type="ECO:0000256" key="2">
    <source>
        <dbReference type="ARBA" id="ARBA00001946"/>
    </source>
</evidence>
<keyword evidence="8 17" id="KW-0813">Transport</keyword>
<dbReference type="InterPro" id="IPR008731">
    <property type="entry name" value="PTS_EIN"/>
</dbReference>
<evidence type="ECO:0000256" key="4">
    <source>
        <dbReference type="ARBA" id="ARBA00004496"/>
    </source>
</evidence>
<comment type="caution">
    <text evidence="22">The sequence shown here is derived from an EMBL/GenBank/DDBJ whole genome shotgun (WGS) entry which is preliminary data.</text>
</comment>
<dbReference type="Gene3D" id="3.20.20.60">
    <property type="entry name" value="Phosphoenolpyruvate-binding domains"/>
    <property type="match status" value="1"/>
</dbReference>
<dbReference type="InterPro" id="IPR024692">
    <property type="entry name" value="PTS_EI"/>
</dbReference>
<keyword evidence="13 17" id="KW-0479">Metal-binding</keyword>
<keyword evidence="12 17" id="KW-0598">Phosphotransferase system</keyword>
<dbReference type="RefSeq" id="WP_311669714.1">
    <property type="nucleotide sequence ID" value="NZ_JAVREO010000018.1"/>
</dbReference>
<dbReference type="PANTHER" id="PTHR46244">
    <property type="entry name" value="PHOSPHOENOLPYRUVATE-PROTEIN PHOSPHOTRANSFERASE"/>
    <property type="match status" value="1"/>
</dbReference>
<evidence type="ECO:0000256" key="18">
    <source>
        <dbReference type="SAM" id="MobiDB-lite"/>
    </source>
</evidence>
<comment type="function">
    <text evidence="3 17">General (non sugar-specific) component of the phosphoenolpyruvate-dependent sugar phosphotransferase system (sugar PTS). This major carbohydrate active-transport system catalyzes the phosphorylation of incoming sugar substrates concomitantly with their translocation across the cell membrane. Enzyme I transfers the phosphoryl group from phosphoenolpyruvate (PEP) to the phosphoryl carrier protein (HPr).</text>
</comment>
<dbReference type="InterPro" id="IPR008279">
    <property type="entry name" value="PEP-util_enz_mobile_dom"/>
</dbReference>
<evidence type="ECO:0000259" key="20">
    <source>
        <dbReference type="Pfam" id="PF02896"/>
    </source>
</evidence>
<dbReference type="InterPro" id="IPR023151">
    <property type="entry name" value="PEP_util_CS"/>
</dbReference>
<dbReference type="InterPro" id="IPR000121">
    <property type="entry name" value="PEP_util_C"/>
</dbReference>
<evidence type="ECO:0000259" key="21">
    <source>
        <dbReference type="Pfam" id="PF05524"/>
    </source>
</evidence>
<dbReference type="Gene3D" id="1.10.274.10">
    <property type="entry name" value="PtsI, HPr-binding domain"/>
    <property type="match status" value="1"/>
</dbReference>
<protein>
    <recommendedName>
        <fullName evidence="7 17">Phosphoenolpyruvate-protein phosphotransferase</fullName>
        <ecNumber evidence="6 17">2.7.3.9</ecNumber>
    </recommendedName>
    <alternativeName>
        <fullName evidence="16 17">Phosphotransferase system, enzyme I</fullName>
    </alternativeName>
</protein>
<accession>A0ABU2JXD8</accession>
<evidence type="ECO:0000256" key="1">
    <source>
        <dbReference type="ARBA" id="ARBA00000683"/>
    </source>
</evidence>
<dbReference type="InterPro" id="IPR040442">
    <property type="entry name" value="Pyrv_kinase-like_dom_sf"/>
</dbReference>
<feature type="region of interest" description="Disordered" evidence="18">
    <location>
        <begin position="1"/>
        <end position="46"/>
    </location>
</feature>
<dbReference type="Pfam" id="PF00391">
    <property type="entry name" value="PEP-utilizers"/>
    <property type="match status" value="1"/>
</dbReference>
<evidence type="ECO:0000256" key="6">
    <source>
        <dbReference type="ARBA" id="ARBA00012232"/>
    </source>
</evidence>
<dbReference type="PANTHER" id="PTHR46244:SF3">
    <property type="entry name" value="PHOSPHOENOLPYRUVATE-PROTEIN PHOSPHOTRANSFERASE"/>
    <property type="match status" value="1"/>
</dbReference>
<organism evidence="22 23">
    <name type="scientific">Streptomyces chisholmiae</name>
    <dbReference type="NCBI Taxonomy" id="3075540"/>
    <lineage>
        <taxon>Bacteria</taxon>
        <taxon>Bacillati</taxon>
        <taxon>Actinomycetota</taxon>
        <taxon>Actinomycetes</taxon>
        <taxon>Kitasatosporales</taxon>
        <taxon>Streptomycetaceae</taxon>
        <taxon>Streptomyces</taxon>
    </lineage>
</organism>
<evidence type="ECO:0000259" key="19">
    <source>
        <dbReference type="Pfam" id="PF00391"/>
    </source>
</evidence>
<evidence type="ECO:0000256" key="14">
    <source>
        <dbReference type="ARBA" id="ARBA00022777"/>
    </source>
</evidence>
<dbReference type="EMBL" id="JAVREO010000018">
    <property type="protein sequence ID" value="MDT0269630.1"/>
    <property type="molecule type" value="Genomic_DNA"/>
</dbReference>
<evidence type="ECO:0000256" key="3">
    <source>
        <dbReference type="ARBA" id="ARBA00002728"/>
    </source>
</evidence>
<dbReference type="SUPFAM" id="SSF47831">
    <property type="entry name" value="Enzyme I of the PEP:sugar phosphotransferase system HPr-binding (sub)domain"/>
    <property type="match status" value="1"/>
</dbReference>
<sequence>MSDLRYADGGAAHVGSPAGPAEGDGPDGTGASGDGQRSVALSGVGVSPGHVIGPVARMAPPIAEPDAAPRPGTAEAATEHARFTAARDAVAAELTRRAEAAGDGTAGEVLGALAMMATDPTLDGDVATALADTQDSVERATWLAAGRIADQLAGLGGYLAERAGDVRDVGNRIVAELRGVPAPGLPTPGHPYVLVADDLAPADTATLDPETVLAIVTEGGGQQSHTAILARALGIPAVVAAPAAGQLADGTEVYVNGVHGEVVARPDAGHRDRVAAWSLVSRRLARFSGAATLADGRPVTLLANVGGPEDAAAAARLGARGVGLFRTEFCFLGNTEEPTFDEQLRAYREVLAQFPGGTAVVRTLDAGSDKPLPFVTTGREANPALGVRGFRTAERDPGVLRRQLHALAAAAAGTDTQLKVMAPMVTTVAEAAGFRELCAEAGITTSGVMIEVPAAALDAEALLRTVDFVSIGTNDLTQYTMAADREHGALSAFHDPWQPAVLRLVRHVAEAGGTVRGDDPTGAGVGVCGEAAADPALAVVLVGLGVTSLSMTARALPTVAAVLASVTEAEAARLARACVGAPDAQTARATARDALPVLTELGL</sequence>
<feature type="domain" description="PEP-utilising enzyme mobile" evidence="19">
    <location>
        <begin position="191"/>
        <end position="260"/>
    </location>
</feature>
<evidence type="ECO:0000256" key="16">
    <source>
        <dbReference type="ARBA" id="ARBA00033235"/>
    </source>
</evidence>
<evidence type="ECO:0000313" key="23">
    <source>
        <dbReference type="Proteomes" id="UP001183410"/>
    </source>
</evidence>
<dbReference type="InterPro" id="IPR036618">
    <property type="entry name" value="PtsI_HPr-bd_sf"/>
</dbReference>
<evidence type="ECO:0000256" key="9">
    <source>
        <dbReference type="ARBA" id="ARBA00022490"/>
    </source>
</evidence>
<dbReference type="InterPro" id="IPR015813">
    <property type="entry name" value="Pyrv/PenolPyrv_kinase-like_dom"/>
</dbReference>
<dbReference type="InterPro" id="IPR006318">
    <property type="entry name" value="PTS_EI-like"/>
</dbReference>
<keyword evidence="9 17" id="KW-0963">Cytoplasm</keyword>
<dbReference type="PROSITE" id="PS00742">
    <property type="entry name" value="PEP_ENZYMES_2"/>
    <property type="match status" value="1"/>
</dbReference>
<dbReference type="PIRSF" id="PIRSF000732">
    <property type="entry name" value="PTS_enzyme_I"/>
    <property type="match status" value="1"/>
</dbReference>
<dbReference type="SUPFAM" id="SSF51621">
    <property type="entry name" value="Phosphoenolpyruvate/pyruvate domain"/>
    <property type="match status" value="1"/>
</dbReference>
<dbReference type="SUPFAM" id="SSF52009">
    <property type="entry name" value="Phosphohistidine domain"/>
    <property type="match status" value="1"/>
</dbReference>
<feature type="domain" description="PEP-utilising enzyme C-terminal" evidence="20">
    <location>
        <begin position="291"/>
        <end position="566"/>
    </location>
</feature>
<evidence type="ECO:0000256" key="15">
    <source>
        <dbReference type="ARBA" id="ARBA00022842"/>
    </source>
</evidence>
<dbReference type="Pfam" id="PF02896">
    <property type="entry name" value="PEP-utilizers_C"/>
    <property type="match status" value="1"/>
</dbReference>
<evidence type="ECO:0000256" key="12">
    <source>
        <dbReference type="ARBA" id="ARBA00022683"/>
    </source>
</evidence>
<name>A0ABU2JXD8_9ACTN</name>
<evidence type="ECO:0000256" key="8">
    <source>
        <dbReference type="ARBA" id="ARBA00022448"/>
    </source>
</evidence>
<dbReference type="PRINTS" id="PR01736">
    <property type="entry name" value="PHPHTRNFRASE"/>
</dbReference>
<evidence type="ECO:0000256" key="11">
    <source>
        <dbReference type="ARBA" id="ARBA00022679"/>
    </source>
</evidence>
<comment type="cofactor">
    <cofactor evidence="2 17">
        <name>Mg(2+)</name>
        <dbReference type="ChEBI" id="CHEBI:18420"/>
    </cofactor>
</comment>
<comment type="subcellular location">
    <subcellularLocation>
        <location evidence="4 17">Cytoplasm</location>
    </subcellularLocation>
</comment>
<dbReference type="NCBIfam" id="TIGR01417">
    <property type="entry name" value="PTS_I_fam"/>
    <property type="match status" value="1"/>
</dbReference>
<dbReference type="InterPro" id="IPR050499">
    <property type="entry name" value="PEP-utilizing_PTS_enzyme"/>
</dbReference>
<comment type="similarity">
    <text evidence="5 17">Belongs to the PEP-utilizing enzyme family.</text>
</comment>
<evidence type="ECO:0000256" key="10">
    <source>
        <dbReference type="ARBA" id="ARBA00022597"/>
    </source>
</evidence>
<dbReference type="Pfam" id="PF05524">
    <property type="entry name" value="PEP-utilisers_N"/>
    <property type="match status" value="1"/>
</dbReference>
<keyword evidence="15 17" id="KW-0460">Magnesium</keyword>
<keyword evidence="11 17" id="KW-0808">Transferase</keyword>
<evidence type="ECO:0000313" key="22">
    <source>
        <dbReference type="EMBL" id="MDT0269630.1"/>
    </source>
</evidence>
<keyword evidence="23" id="KW-1185">Reference proteome</keyword>
<evidence type="ECO:0000256" key="5">
    <source>
        <dbReference type="ARBA" id="ARBA00007837"/>
    </source>
</evidence>
<dbReference type="GO" id="GO:0008965">
    <property type="term" value="F:phosphoenolpyruvate-protein phosphotransferase activity"/>
    <property type="evidence" value="ECO:0007669"/>
    <property type="project" value="UniProtKB-EC"/>
</dbReference>
<proteinExistence type="inferred from homology"/>
<evidence type="ECO:0000256" key="17">
    <source>
        <dbReference type="PIRNR" id="PIRNR000732"/>
    </source>
</evidence>
<dbReference type="Gene3D" id="3.50.30.10">
    <property type="entry name" value="Phosphohistidine domain"/>
    <property type="match status" value="1"/>
</dbReference>
<reference evidence="23" key="1">
    <citation type="submission" date="2023-07" db="EMBL/GenBank/DDBJ databases">
        <title>30 novel species of actinomycetes from the DSMZ collection.</title>
        <authorList>
            <person name="Nouioui I."/>
        </authorList>
    </citation>
    <scope>NUCLEOTIDE SEQUENCE [LARGE SCALE GENOMIC DNA]</scope>
    <source>
        <strain evidence="23">DSM 44915</strain>
    </source>
</reference>
<feature type="domain" description="Phosphotransferase system enzyme I N-terminal" evidence="21">
    <location>
        <begin position="43"/>
        <end position="162"/>
    </location>
</feature>
<keyword evidence="10 17" id="KW-0762">Sugar transport</keyword>
<evidence type="ECO:0000256" key="7">
    <source>
        <dbReference type="ARBA" id="ARBA00016544"/>
    </source>
</evidence>
<dbReference type="EC" id="2.7.3.9" evidence="6 17"/>
<dbReference type="Proteomes" id="UP001183410">
    <property type="component" value="Unassembled WGS sequence"/>
</dbReference>
<evidence type="ECO:0000256" key="13">
    <source>
        <dbReference type="ARBA" id="ARBA00022723"/>
    </source>
</evidence>
<comment type="catalytic activity">
    <reaction evidence="1 17">
        <text>L-histidyl-[protein] + phosphoenolpyruvate = N(pros)-phospho-L-histidyl-[protein] + pyruvate</text>
        <dbReference type="Rhea" id="RHEA:23880"/>
        <dbReference type="Rhea" id="RHEA-COMP:9745"/>
        <dbReference type="Rhea" id="RHEA-COMP:9746"/>
        <dbReference type="ChEBI" id="CHEBI:15361"/>
        <dbReference type="ChEBI" id="CHEBI:29979"/>
        <dbReference type="ChEBI" id="CHEBI:58702"/>
        <dbReference type="ChEBI" id="CHEBI:64837"/>
        <dbReference type="EC" id="2.7.3.9"/>
    </reaction>
</comment>
<keyword evidence="14 17" id="KW-0418">Kinase</keyword>